<proteinExistence type="predicted"/>
<keyword evidence="1" id="KW-0808">Transferase</keyword>
<dbReference type="Gene3D" id="3.40.50.150">
    <property type="entry name" value="Vaccinia Virus protein VP39"/>
    <property type="match status" value="1"/>
</dbReference>
<comment type="caution">
    <text evidence="1">The sequence shown here is derived from an EMBL/GenBank/DDBJ whole genome shotgun (WGS) entry which is preliminary data.</text>
</comment>
<dbReference type="Proteomes" id="UP000634136">
    <property type="component" value="Unassembled WGS sequence"/>
</dbReference>
<evidence type="ECO:0000313" key="1">
    <source>
        <dbReference type="EMBL" id="KAF7813313.1"/>
    </source>
</evidence>
<dbReference type="AlphaFoldDB" id="A0A834T149"/>
<reference evidence="1" key="1">
    <citation type="submission" date="2020-09" db="EMBL/GenBank/DDBJ databases">
        <title>Genome-Enabled Discovery of Anthraquinone Biosynthesis in Senna tora.</title>
        <authorList>
            <person name="Kang S.-H."/>
            <person name="Pandey R.P."/>
            <person name="Lee C.-M."/>
            <person name="Sim J.-S."/>
            <person name="Jeong J.-T."/>
            <person name="Choi B.-S."/>
            <person name="Jung M."/>
            <person name="Ginzburg D."/>
            <person name="Zhao K."/>
            <person name="Won S.Y."/>
            <person name="Oh T.-J."/>
            <person name="Yu Y."/>
            <person name="Kim N.-H."/>
            <person name="Lee O.R."/>
            <person name="Lee T.-H."/>
            <person name="Bashyal P."/>
            <person name="Kim T.-S."/>
            <person name="Lee W.-H."/>
            <person name="Kawkins C."/>
            <person name="Kim C.-K."/>
            <person name="Kim J.S."/>
            <person name="Ahn B.O."/>
            <person name="Rhee S.Y."/>
            <person name="Sohng J.K."/>
        </authorList>
    </citation>
    <scope>NUCLEOTIDE SEQUENCE</scope>
    <source>
        <tissue evidence="1">Leaf</tissue>
    </source>
</reference>
<evidence type="ECO:0000313" key="2">
    <source>
        <dbReference type="Proteomes" id="UP000634136"/>
    </source>
</evidence>
<keyword evidence="1" id="KW-0489">Methyltransferase</keyword>
<dbReference type="GO" id="GO:0008168">
    <property type="term" value="F:methyltransferase activity"/>
    <property type="evidence" value="ECO:0007669"/>
    <property type="project" value="UniProtKB-KW"/>
</dbReference>
<gene>
    <name evidence="1" type="ORF">G2W53_034289</name>
</gene>
<keyword evidence="2" id="KW-1185">Reference proteome</keyword>
<dbReference type="InterPro" id="IPR009902">
    <property type="entry name" value="DUF1442"/>
</dbReference>
<organism evidence="1 2">
    <name type="scientific">Senna tora</name>
    <dbReference type="NCBI Taxonomy" id="362788"/>
    <lineage>
        <taxon>Eukaryota</taxon>
        <taxon>Viridiplantae</taxon>
        <taxon>Streptophyta</taxon>
        <taxon>Embryophyta</taxon>
        <taxon>Tracheophyta</taxon>
        <taxon>Spermatophyta</taxon>
        <taxon>Magnoliopsida</taxon>
        <taxon>eudicotyledons</taxon>
        <taxon>Gunneridae</taxon>
        <taxon>Pentapetalae</taxon>
        <taxon>rosids</taxon>
        <taxon>fabids</taxon>
        <taxon>Fabales</taxon>
        <taxon>Fabaceae</taxon>
        <taxon>Caesalpinioideae</taxon>
        <taxon>Cassia clade</taxon>
        <taxon>Senna</taxon>
    </lineage>
</organism>
<sequence length="226" mass="23990">MAHWSAENATKAYLTTLKMGQRGKEPDVAEFISALAAGTNAQKMVVAGADAADSAAILLALTAAAHQTHGQVICIVQTLDHLASEAYSSKLAGVEFLVGDARQLLATSSRLEGADFVLVDYNLERHEEVVGAVRGNNGGTVVVGYNAMSCKGCCWWNNNCGRKSQLLPIGGGLVVTRFGGSNRNIPKYGGGKGKSNKSRWVVTVDKCTGEEHVFRVRVPHGRVIHA</sequence>
<dbReference type="Pfam" id="PF07279">
    <property type="entry name" value="DUF1442"/>
    <property type="match status" value="1"/>
</dbReference>
<dbReference type="PANTHER" id="PTHR33593">
    <property type="entry name" value="DUF1442 FAMILY PROTEIN"/>
    <property type="match status" value="1"/>
</dbReference>
<protein>
    <submittedName>
        <fullName evidence="1">S-adenosyl-L-methionine-dependent methyltransferase</fullName>
    </submittedName>
</protein>
<dbReference type="GO" id="GO:0032259">
    <property type="term" value="P:methylation"/>
    <property type="evidence" value="ECO:0007669"/>
    <property type="project" value="UniProtKB-KW"/>
</dbReference>
<dbReference type="PANTHER" id="PTHR33593:SF3">
    <property type="entry name" value="DUF1442 FAMILY PROTEIN"/>
    <property type="match status" value="1"/>
</dbReference>
<name>A0A834T149_9FABA</name>
<dbReference type="EMBL" id="JAAIUW010000010">
    <property type="protein sequence ID" value="KAF7813313.1"/>
    <property type="molecule type" value="Genomic_DNA"/>
</dbReference>
<dbReference type="InterPro" id="IPR029063">
    <property type="entry name" value="SAM-dependent_MTases_sf"/>
</dbReference>
<dbReference type="OrthoDB" id="1920785at2759"/>
<accession>A0A834T149</accession>